<feature type="domain" description="MIF4G" evidence="5">
    <location>
        <begin position="491"/>
        <end position="705"/>
    </location>
</feature>
<feature type="compositionally biased region" description="Polar residues" evidence="4">
    <location>
        <begin position="164"/>
        <end position="184"/>
    </location>
</feature>
<keyword evidence="7" id="KW-1185">Reference proteome</keyword>
<dbReference type="PANTHER" id="PTHR23253">
    <property type="entry name" value="EUKARYOTIC TRANSLATION INITIATION FACTOR 4 GAMMA"/>
    <property type="match status" value="1"/>
</dbReference>
<evidence type="ECO:0000256" key="3">
    <source>
        <dbReference type="ARBA" id="ARBA00022917"/>
    </source>
</evidence>
<feature type="region of interest" description="Disordered" evidence="4">
    <location>
        <begin position="164"/>
        <end position="194"/>
    </location>
</feature>
<evidence type="ECO:0000256" key="2">
    <source>
        <dbReference type="ARBA" id="ARBA00022540"/>
    </source>
</evidence>
<gene>
    <name evidence="6" type="primary">Contig13173.g14045</name>
    <name evidence="6" type="ORF">STYLEM_16641</name>
</gene>
<keyword evidence="2 6" id="KW-0396">Initiation factor</keyword>
<evidence type="ECO:0000313" key="7">
    <source>
        <dbReference type="Proteomes" id="UP000039865"/>
    </source>
</evidence>
<evidence type="ECO:0000259" key="5">
    <source>
        <dbReference type="Pfam" id="PF02854"/>
    </source>
</evidence>
<protein>
    <submittedName>
        <fullName evidence="6">Eukaryotic translation initiation factor 4g-like</fullName>
    </submittedName>
</protein>
<evidence type="ECO:0000256" key="4">
    <source>
        <dbReference type="SAM" id="MobiDB-lite"/>
    </source>
</evidence>
<evidence type="ECO:0000313" key="6">
    <source>
        <dbReference type="EMBL" id="CDW87535.1"/>
    </source>
</evidence>
<dbReference type="Gene3D" id="1.25.40.180">
    <property type="match status" value="2"/>
</dbReference>
<accession>A0A078AYM7</accession>
<dbReference type="InterPro" id="IPR016024">
    <property type="entry name" value="ARM-type_fold"/>
</dbReference>
<proteinExistence type="inferred from homology"/>
<feature type="compositionally biased region" description="Basic and acidic residues" evidence="4">
    <location>
        <begin position="798"/>
        <end position="810"/>
    </location>
</feature>
<dbReference type="GO" id="GO:0016281">
    <property type="term" value="C:eukaryotic translation initiation factor 4F complex"/>
    <property type="evidence" value="ECO:0007669"/>
    <property type="project" value="TreeGrafter"/>
</dbReference>
<dbReference type="PANTHER" id="PTHR23253:SF9">
    <property type="entry name" value="EUKARYOTIC TRANSLATION INITIATION FACTOR 4 GAMMA 2"/>
    <property type="match status" value="1"/>
</dbReference>
<dbReference type="GO" id="GO:0003743">
    <property type="term" value="F:translation initiation factor activity"/>
    <property type="evidence" value="ECO:0007669"/>
    <property type="project" value="UniProtKB-KW"/>
</dbReference>
<feature type="region of interest" description="Disordered" evidence="4">
    <location>
        <begin position="747"/>
        <end position="834"/>
    </location>
</feature>
<dbReference type="Pfam" id="PF02854">
    <property type="entry name" value="MIF4G"/>
    <property type="match status" value="1"/>
</dbReference>
<dbReference type="Proteomes" id="UP000039865">
    <property type="component" value="Unassembled WGS sequence"/>
</dbReference>
<feature type="region of interest" description="Disordered" evidence="4">
    <location>
        <begin position="326"/>
        <end position="373"/>
    </location>
</feature>
<name>A0A078AYM7_STYLE</name>
<dbReference type="EMBL" id="CCKQ01015707">
    <property type="protein sequence ID" value="CDW87535.1"/>
    <property type="molecule type" value="Genomic_DNA"/>
</dbReference>
<feature type="compositionally biased region" description="Basic and acidic residues" evidence="4">
    <location>
        <begin position="755"/>
        <end position="767"/>
    </location>
</feature>
<comment type="similarity">
    <text evidence="1">Belongs to the eukaryotic initiation factor 4G family.</text>
</comment>
<keyword evidence="3" id="KW-0648">Protein biosynthesis</keyword>
<dbReference type="OrthoDB" id="514777at2759"/>
<dbReference type="AlphaFoldDB" id="A0A078AYM7"/>
<organism evidence="6 7">
    <name type="scientific">Stylonychia lemnae</name>
    <name type="common">Ciliate</name>
    <dbReference type="NCBI Taxonomy" id="5949"/>
    <lineage>
        <taxon>Eukaryota</taxon>
        <taxon>Sar</taxon>
        <taxon>Alveolata</taxon>
        <taxon>Ciliophora</taxon>
        <taxon>Intramacronucleata</taxon>
        <taxon>Spirotrichea</taxon>
        <taxon>Stichotrichia</taxon>
        <taxon>Sporadotrichida</taxon>
        <taxon>Oxytrichidae</taxon>
        <taxon>Stylonychinae</taxon>
        <taxon>Stylonychia</taxon>
    </lineage>
</organism>
<dbReference type="InParanoid" id="A0A078AYM7"/>
<dbReference type="InterPro" id="IPR003890">
    <property type="entry name" value="MIF4G-like_typ-3"/>
</dbReference>
<reference evidence="6 7" key="1">
    <citation type="submission" date="2014-06" db="EMBL/GenBank/DDBJ databases">
        <authorList>
            <person name="Swart Estienne"/>
        </authorList>
    </citation>
    <scope>NUCLEOTIDE SEQUENCE [LARGE SCALE GENOMIC DNA]</scope>
    <source>
        <strain evidence="6 7">130c</strain>
    </source>
</reference>
<evidence type="ECO:0000256" key="1">
    <source>
        <dbReference type="ARBA" id="ARBA00005775"/>
    </source>
</evidence>
<sequence length="1065" mass="122020">MTAINGQATTTPTFNTGAAVFVPKKKIADGGATGQAVLDTTSQTNTMMGQPGQYNGAQQFNRMPQAQNIYQPQQYQQPINYGYANQGYQQPSNNHSLSNFPYFIVQQPLYNQFQNSFQNQYYQNYQQPQMNYANTGFQPTQQNTMLNASQAPPFKKSLNLQANEFQPKSSTASQSTSKVNSPKNNPAPGAAQNGFSQTANFASAQLQNLDTTNISLPQTMANSISHQLNLGASTFIPTKKAQQTVTPQIQQTPQIQAVITPVEDITSKALSKLSESDQKYLKSLITKVKSSGKLTLELLKEFKTLDIAKQTPTNYYTEVATRSVIQKDEQRAPARGGYKPRGGQQNIGERDNQRGGHGGAGRGKQHYPPRVENDSFATGQIKQQQPVQNNNFTHHARQEEPMDVFQRQEANKFKQELTNQSKMAIEKARSEKNIEQQIKLICNIITPNNFDKKFLELRGHLFGDLKLKDEDGYHPEKDILKEQLNYTNMRIIVDRIFNKAQNEHEYCNFYGDLCQQMIKLELNLRNLDTRISNSKYSNFRKTLLEECKTSFEQFFSVDQDQRKQMNQDQLYKFQKKLMGNVRFVGELNRRQLLQDSIIISVLNSLIGAETEAQRKFVNDDTLEGAITLMNKIGNLIDDKLTKMTQEIQNPNFKADRKQKNEHTIKLFENIFNKFEEIAFDNGEKYADISLRVKILIKNMLDNKKSGWEKTKKQNEGGPKKVEDLRKEIQAKQMEEEKLREAEYYEEQQTRYYDNNNRRGGDRRDNKYGKSNTVYAKRGGRGGFGGGDYDTTSQGSYNNDRRQSQRQDRNQKYQAKNRPQGERGQQQEAKQMEDSQMAKNVVENFHAYDESLKNESESPLQPDHFNIFSELKTVYQKQGETIFYQFLNKVYDSTEDQIMKSLPNYLNEVVKTKFLSSQDITKGINKFLQAVPDLASDYPKIGQYLSKTLFTLSELGVLNYIEIIWVNDDAQKSEDDMIFVEAYFEIMAGLLNQEYQKLKDWKAVADLYVSKQLNQKFRKMKDMILVDSLFSDIQAEYPGQAGQVITALLQQNSDLLSQLVSVSINL</sequence>
<dbReference type="GO" id="GO:0003729">
    <property type="term" value="F:mRNA binding"/>
    <property type="evidence" value="ECO:0007669"/>
    <property type="project" value="TreeGrafter"/>
</dbReference>
<dbReference type="SUPFAM" id="SSF48371">
    <property type="entry name" value="ARM repeat"/>
    <property type="match status" value="2"/>
</dbReference>